<proteinExistence type="predicted"/>
<dbReference type="InterPro" id="IPR016181">
    <property type="entry name" value="Acyl_CoA_acyltransferase"/>
</dbReference>
<evidence type="ECO:0000259" key="1">
    <source>
        <dbReference type="PROSITE" id="PS51186"/>
    </source>
</evidence>
<dbReference type="Proteomes" id="UP001595993">
    <property type="component" value="Unassembled WGS sequence"/>
</dbReference>
<dbReference type="Pfam" id="PF13302">
    <property type="entry name" value="Acetyltransf_3"/>
    <property type="match status" value="1"/>
</dbReference>
<evidence type="ECO:0000313" key="3">
    <source>
        <dbReference type="Proteomes" id="UP001595993"/>
    </source>
</evidence>
<protein>
    <submittedName>
        <fullName evidence="2">GNAT family N-acetyltransferase</fullName>
        <ecNumber evidence="2">2.3.-.-</ecNumber>
    </submittedName>
</protein>
<dbReference type="EC" id="2.3.-.-" evidence="2"/>
<dbReference type="PROSITE" id="PS51186">
    <property type="entry name" value="GNAT"/>
    <property type="match status" value="1"/>
</dbReference>
<keyword evidence="3" id="KW-1185">Reference proteome</keyword>
<organism evidence="2 3">
    <name type="scientific">Streptomyces maoxianensis</name>
    <dbReference type="NCBI Taxonomy" id="1459942"/>
    <lineage>
        <taxon>Bacteria</taxon>
        <taxon>Bacillati</taxon>
        <taxon>Actinomycetota</taxon>
        <taxon>Actinomycetes</taxon>
        <taxon>Kitasatosporales</taxon>
        <taxon>Streptomycetaceae</taxon>
        <taxon>Streptomyces</taxon>
    </lineage>
</organism>
<keyword evidence="2" id="KW-0808">Transferase</keyword>
<feature type="domain" description="N-acetyltransferase" evidence="1">
    <location>
        <begin position="15"/>
        <end position="172"/>
    </location>
</feature>
<dbReference type="SUPFAM" id="SSF55729">
    <property type="entry name" value="Acyl-CoA N-acyltransferases (Nat)"/>
    <property type="match status" value="1"/>
</dbReference>
<sequence length="176" mass="18499">MSRAVRAEPIRTDRLVLLPLAVAHADEMAKVLADPALHTFIGGLPETAGALRSRYARMLAGAPDPGVSWCNWVIRLEAESCLTGTVQATVGPAGRGRTAEIAWLVGTPWQRRGIATDAARALVGWLAGRSVHTAVAHVHPDHLVSAAVAAAAGLTPTDRVRDGEVRWQAALPVGTS</sequence>
<dbReference type="Gene3D" id="3.40.630.30">
    <property type="match status" value="1"/>
</dbReference>
<keyword evidence="2" id="KW-0012">Acyltransferase</keyword>
<gene>
    <name evidence="2" type="ORF">ACFO9E_04040</name>
</gene>
<evidence type="ECO:0000313" key="2">
    <source>
        <dbReference type="EMBL" id="MFC4606996.1"/>
    </source>
</evidence>
<dbReference type="EMBL" id="JBHSFE010000005">
    <property type="protein sequence ID" value="MFC4606996.1"/>
    <property type="molecule type" value="Genomic_DNA"/>
</dbReference>
<dbReference type="RefSeq" id="WP_381192079.1">
    <property type="nucleotide sequence ID" value="NZ_JBHSFE010000005.1"/>
</dbReference>
<name>A0ABV9FY52_9ACTN</name>
<dbReference type="InterPro" id="IPR051531">
    <property type="entry name" value="N-acetyltransferase"/>
</dbReference>
<comment type="caution">
    <text evidence="2">The sequence shown here is derived from an EMBL/GenBank/DDBJ whole genome shotgun (WGS) entry which is preliminary data.</text>
</comment>
<dbReference type="GO" id="GO:0016746">
    <property type="term" value="F:acyltransferase activity"/>
    <property type="evidence" value="ECO:0007669"/>
    <property type="project" value="UniProtKB-KW"/>
</dbReference>
<accession>A0ABV9FY52</accession>
<reference evidence="3" key="1">
    <citation type="journal article" date="2019" name="Int. J. Syst. Evol. Microbiol.">
        <title>The Global Catalogue of Microorganisms (GCM) 10K type strain sequencing project: providing services to taxonomists for standard genome sequencing and annotation.</title>
        <authorList>
            <consortium name="The Broad Institute Genomics Platform"/>
            <consortium name="The Broad Institute Genome Sequencing Center for Infectious Disease"/>
            <person name="Wu L."/>
            <person name="Ma J."/>
        </authorList>
    </citation>
    <scope>NUCLEOTIDE SEQUENCE [LARGE SCALE GENOMIC DNA]</scope>
    <source>
        <strain evidence="3">CGMCC 4.7139</strain>
    </source>
</reference>
<dbReference type="InterPro" id="IPR000182">
    <property type="entry name" value="GNAT_dom"/>
</dbReference>
<dbReference type="PANTHER" id="PTHR43792">
    <property type="entry name" value="GNAT FAMILY, PUTATIVE (AFU_ORTHOLOGUE AFUA_3G00765)-RELATED-RELATED"/>
    <property type="match status" value="1"/>
</dbReference>